<sequence length="662" mass="72915">MPEIPIFLMSKAVSDSAPTEGTLQNGSCNDHDSVIARELKIIAPSSQPSTPSKLWFDIQASRDLDCNRDDQADITETTSGMNRKKLSSITGCNPLKTPIKRSLDMDGQPDSSHPGSPVFENYSSLQFPDCDIIDDDKDHGKISAWGAKIGSVLGIPMRRIGSRKKSLDYRKPVQSGLDALERERNPPKAQPDLYSDGHDISVGGVKSQLPPHTSIEETLHDRQPSPTGETHHPVFQNTRDHAFGSSVRSPHQLAPAQSQSRMRQGFSKYSDKIATWRASPRTDGDHQSQPFASEKLSFSNPPKRFKSRVNRFLRPGQGNDAEDIIPPSVLHDEGSDISAGAFHVAILGAFTNSEQPPPTKLGFRSNLTKRVNSARKRMSLPFIFSPEVTPSDLPGHSFLPSEAKCVTVATTPPYLEHNHITQEWTLQDFRDMNMIRPSPPLSSPGSEDSPPQSPWSEVNNMTRSPTPPRALPIAPKINAVAPFESQERIPEIEAKESITKTSAVSPVITINHEHPHPEDPRDRPKSSTGTNELDATATLQGISALPGGKPIELLEEEERRNRRDSRVMGLNPETMPGDDRLPGQVHEDGRRDTYGAAIREIAGLELTLRGPPVLPSNRLGDLLLPLIRPNQKRQQSPKLNPTTHSPDQASFRPQTPSPNNLQ</sequence>
<name>A0A3N4IW52_9PEZI</name>
<feature type="compositionally biased region" description="Basic and acidic residues" evidence="1">
    <location>
        <begin position="511"/>
        <end position="525"/>
    </location>
</feature>
<feature type="region of interest" description="Disordered" evidence="1">
    <location>
        <begin position="433"/>
        <end position="472"/>
    </location>
</feature>
<feature type="compositionally biased region" description="Polar residues" evidence="1">
    <location>
        <begin position="443"/>
        <end position="464"/>
    </location>
</feature>
<feature type="compositionally biased region" description="Polar residues" evidence="1">
    <location>
        <begin position="287"/>
        <end position="300"/>
    </location>
</feature>
<evidence type="ECO:0000313" key="2">
    <source>
        <dbReference type="EMBL" id="RPA89177.1"/>
    </source>
</evidence>
<keyword evidence="3" id="KW-1185">Reference proteome</keyword>
<feature type="region of interest" description="Disordered" evidence="1">
    <location>
        <begin position="278"/>
        <end position="303"/>
    </location>
</feature>
<feature type="region of interest" description="Disordered" evidence="1">
    <location>
        <begin position="494"/>
        <end position="589"/>
    </location>
</feature>
<evidence type="ECO:0000256" key="1">
    <source>
        <dbReference type="SAM" id="MobiDB-lite"/>
    </source>
</evidence>
<reference evidence="2 3" key="1">
    <citation type="journal article" date="2018" name="Nat. Ecol. Evol.">
        <title>Pezizomycetes genomes reveal the molecular basis of ectomycorrhizal truffle lifestyle.</title>
        <authorList>
            <person name="Murat C."/>
            <person name="Payen T."/>
            <person name="Noel B."/>
            <person name="Kuo A."/>
            <person name="Morin E."/>
            <person name="Chen J."/>
            <person name="Kohler A."/>
            <person name="Krizsan K."/>
            <person name="Balestrini R."/>
            <person name="Da Silva C."/>
            <person name="Montanini B."/>
            <person name="Hainaut M."/>
            <person name="Levati E."/>
            <person name="Barry K.W."/>
            <person name="Belfiori B."/>
            <person name="Cichocki N."/>
            <person name="Clum A."/>
            <person name="Dockter R.B."/>
            <person name="Fauchery L."/>
            <person name="Guy J."/>
            <person name="Iotti M."/>
            <person name="Le Tacon F."/>
            <person name="Lindquist E.A."/>
            <person name="Lipzen A."/>
            <person name="Malagnac F."/>
            <person name="Mello A."/>
            <person name="Molinier V."/>
            <person name="Miyauchi S."/>
            <person name="Poulain J."/>
            <person name="Riccioni C."/>
            <person name="Rubini A."/>
            <person name="Sitrit Y."/>
            <person name="Splivallo R."/>
            <person name="Traeger S."/>
            <person name="Wang M."/>
            <person name="Zifcakova L."/>
            <person name="Wipf D."/>
            <person name="Zambonelli A."/>
            <person name="Paolocci F."/>
            <person name="Nowrousian M."/>
            <person name="Ottonello S."/>
            <person name="Baldrian P."/>
            <person name="Spatafora J.W."/>
            <person name="Henrissat B."/>
            <person name="Nagy L.G."/>
            <person name="Aury J.M."/>
            <person name="Wincker P."/>
            <person name="Grigoriev I.V."/>
            <person name="Bonfante P."/>
            <person name="Martin F.M."/>
        </authorList>
    </citation>
    <scope>NUCLEOTIDE SEQUENCE [LARGE SCALE GENOMIC DNA]</scope>
    <source>
        <strain evidence="2 3">120613-1</strain>
    </source>
</reference>
<dbReference type="OrthoDB" id="1696305at2759"/>
<feature type="compositionally biased region" description="Polar residues" evidence="1">
    <location>
        <begin position="632"/>
        <end position="662"/>
    </location>
</feature>
<feature type="compositionally biased region" description="Polar residues" evidence="1">
    <location>
        <begin position="526"/>
        <end position="541"/>
    </location>
</feature>
<dbReference type="Proteomes" id="UP000276215">
    <property type="component" value="Unassembled WGS sequence"/>
</dbReference>
<protein>
    <submittedName>
        <fullName evidence="2">Uncharacterized protein</fullName>
    </submittedName>
</protein>
<dbReference type="AlphaFoldDB" id="A0A3N4IW52"/>
<organism evidence="2 3">
    <name type="scientific">Choiromyces venosus 120613-1</name>
    <dbReference type="NCBI Taxonomy" id="1336337"/>
    <lineage>
        <taxon>Eukaryota</taxon>
        <taxon>Fungi</taxon>
        <taxon>Dikarya</taxon>
        <taxon>Ascomycota</taxon>
        <taxon>Pezizomycotina</taxon>
        <taxon>Pezizomycetes</taxon>
        <taxon>Pezizales</taxon>
        <taxon>Tuberaceae</taxon>
        <taxon>Choiromyces</taxon>
    </lineage>
</organism>
<feature type="region of interest" description="Disordered" evidence="1">
    <location>
        <begin position="625"/>
        <end position="662"/>
    </location>
</feature>
<feature type="compositionally biased region" description="Basic and acidic residues" evidence="1">
    <location>
        <begin position="577"/>
        <end position="589"/>
    </location>
</feature>
<evidence type="ECO:0000313" key="3">
    <source>
        <dbReference type="Proteomes" id="UP000276215"/>
    </source>
</evidence>
<feature type="region of interest" description="Disordered" evidence="1">
    <location>
        <begin position="241"/>
        <end position="266"/>
    </location>
</feature>
<feature type="compositionally biased region" description="Basic and acidic residues" evidence="1">
    <location>
        <begin position="557"/>
        <end position="566"/>
    </location>
</feature>
<proteinExistence type="predicted"/>
<gene>
    <name evidence="2" type="ORF">L873DRAFT_707137</name>
</gene>
<feature type="region of interest" description="Disordered" evidence="1">
    <location>
        <begin position="176"/>
        <end position="212"/>
    </location>
</feature>
<accession>A0A3N4IW52</accession>
<dbReference type="EMBL" id="ML120607">
    <property type="protein sequence ID" value="RPA89177.1"/>
    <property type="molecule type" value="Genomic_DNA"/>
</dbReference>